<dbReference type="OMA" id="ERDMEMV"/>
<evidence type="ECO:0000256" key="9">
    <source>
        <dbReference type="SAM" id="MobiDB-lite"/>
    </source>
</evidence>
<evidence type="ECO:0000313" key="10">
    <source>
        <dbReference type="EMBL" id="CDI80606.1"/>
    </source>
</evidence>
<dbReference type="InterPro" id="IPR015943">
    <property type="entry name" value="WD40/YVTN_repeat-like_dom_sf"/>
</dbReference>
<dbReference type="Pfam" id="PF03645">
    <property type="entry name" value="Tctex-1"/>
    <property type="match status" value="1"/>
</dbReference>
<keyword evidence="2" id="KW-0963">Cytoplasm</keyword>
<feature type="region of interest" description="Disordered" evidence="9">
    <location>
        <begin position="143"/>
        <end position="178"/>
    </location>
</feature>
<feature type="region of interest" description="Disordered" evidence="9">
    <location>
        <begin position="714"/>
        <end position="744"/>
    </location>
</feature>
<evidence type="ECO:0000256" key="6">
    <source>
        <dbReference type="ARBA" id="ARBA00023212"/>
    </source>
</evidence>
<dbReference type="InterPro" id="IPR005334">
    <property type="entry name" value="Tctex-1-like"/>
</dbReference>
<evidence type="ECO:0000256" key="7">
    <source>
        <dbReference type="ARBA" id="ARBA00023273"/>
    </source>
</evidence>
<feature type="region of interest" description="Disordered" evidence="9">
    <location>
        <begin position="1005"/>
        <end position="1042"/>
    </location>
</feature>
<feature type="coiled-coil region" evidence="8">
    <location>
        <begin position="1839"/>
        <end position="1866"/>
    </location>
</feature>
<dbReference type="SMART" id="SM00320">
    <property type="entry name" value="WD40"/>
    <property type="match status" value="5"/>
</dbReference>
<feature type="compositionally biased region" description="Polar residues" evidence="9">
    <location>
        <begin position="143"/>
        <end position="159"/>
    </location>
</feature>
<dbReference type="Proteomes" id="UP000018050">
    <property type="component" value="Unassembled WGS sequence"/>
</dbReference>
<feature type="compositionally biased region" description="Basic and acidic residues" evidence="9">
    <location>
        <begin position="1016"/>
        <end position="1027"/>
    </location>
</feature>
<feature type="region of interest" description="Disordered" evidence="9">
    <location>
        <begin position="1064"/>
        <end position="1085"/>
    </location>
</feature>
<keyword evidence="6" id="KW-0206">Cytoskeleton</keyword>
<dbReference type="InterPro" id="IPR036322">
    <property type="entry name" value="WD40_repeat_dom_sf"/>
</dbReference>
<dbReference type="CDD" id="cd21459">
    <property type="entry name" value="DLC-like_TCTEX1D2"/>
    <property type="match status" value="1"/>
</dbReference>
<gene>
    <name evidence="10" type="ORF">EAH_00002980</name>
</gene>
<dbReference type="Gene3D" id="3.30.1140.40">
    <property type="entry name" value="Tctex-1"/>
    <property type="match status" value="1"/>
</dbReference>
<dbReference type="SUPFAM" id="SSF50978">
    <property type="entry name" value="WD40 repeat-like"/>
    <property type="match status" value="1"/>
</dbReference>
<keyword evidence="5 8" id="KW-0175">Coiled coil</keyword>
<feature type="compositionally biased region" description="Basic and acidic residues" evidence="9">
    <location>
        <begin position="716"/>
        <end position="726"/>
    </location>
</feature>
<dbReference type="EMBL" id="HG671257">
    <property type="protein sequence ID" value="CDI80606.1"/>
    <property type="molecule type" value="Genomic_DNA"/>
</dbReference>
<dbReference type="OrthoDB" id="1935234at2759"/>
<dbReference type="GO" id="GO:0005930">
    <property type="term" value="C:axoneme"/>
    <property type="evidence" value="ECO:0007669"/>
    <property type="project" value="UniProtKB-SubCell"/>
</dbReference>
<dbReference type="InterPro" id="IPR001680">
    <property type="entry name" value="WD40_rpt"/>
</dbReference>
<reference evidence="10" key="1">
    <citation type="submission" date="2013-10" db="EMBL/GenBank/DDBJ databases">
        <title>Genomic analysis of the causative agents of coccidiosis in chickens.</title>
        <authorList>
            <person name="Reid A.J."/>
            <person name="Blake D."/>
            <person name="Billington K."/>
            <person name="Browne H."/>
            <person name="Dunn M."/>
            <person name="Hung S."/>
            <person name="Kawahara F."/>
            <person name="Miranda-Saavedra D."/>
            <person name="Mourier T."/>
            <person name="Nagra H."/>
            <person name="Otto T.D."/>
            <person name="Rawlings N."/>
            <person name="Sanchez A."/>
            <person name="Sanders M."/>
            <person name="Subramaniam C."/>
            <person name="Tay Y."/>
            <person name="Dear P."/>
            <person name="Doerig C."/>
            <person name="Gruber A."/>
            <person name="Parkinson J."/>
            <person name="Shirley M."/>
            <person name="Wan K.L."/>
            <person name="Berriman M."/>
            <person name="Tomley F."/>
            <person name="Pain A."/>
        </authorList>
    </citation>
    <scope>NUCLEOTIDE SEQUENCE</scope>
    <source>
        <strain evidence="10">Houghton</strain>
    </source>
</reference>
<dbReference type="PANTHER" id="PTHR14885:SF3">
    <property type="entry name" value="CILIA- AND FLAGELLA-ASSOCIATED PROTEIN 44"/>
    <property type="match status" value="1"/>
</dbReference>
<evidence type="ECO:0000256" key="4">
    <source>
        <dbReference type="ARBA" id="ARBA00022737"/>
    </source>
</evidence>
<dbReference type="VEuPathDB" id="ToxoDB:EAH_00002980"/>
<organism evidence="10 11">
    <name type="scientific">Eimeria acervulina</name>
    <name type="common">Coccidian parasite</name>
    <dbReference type="NCBI Taxonomy" id="5801"/>
    <lineage>
        <taxon>Eukaryota</taxon>
        <taxon>Sar</taxon>
        <taxon>Alveolata</taxon>
        <taxon>Apicomplexa</taxon>
        <taxon>Conoidasida</taxon>
        <taxon>Coccidia</taxon>
        <taxon>Eucoccidiorida</taxon>
        <taxon>Eimeriorina</taxon>
        <taxon>Eimeriidae</taxon>
        <taxon>Eimeria</taxon>
    </lineage>
</organism>
<feature type="region of interest" description="Disordered" evidence="9">
    <location>
        <begin position="334"/>
        <end position="356"/>
    </location>
</feature>
<evidence type="ECO:0000256" key="2">
    <source>
        <dbReference type="ARBA" id="ARBA00022490"/>
    </source>
</evidence>
<dbReference type="RefSeq" id="XP_013249462.1">
    <property type="nucleotide sequence ID" value="XM_013394008.1"/>
</dbReference>
<evidence type="ECO:0000256" key="8">
    <source>
        <dbReference type="SAM" id="Coils"/>
    </source>
</evidence>
<dbReference type="Gene3D" id="2.130.10.10">
    <property type="entry name" value="YVTN repeat-like/Quinoprotein amine dehydrogenase"/>
    <property type="match status" value="2"/>
</dbReference>
<dbReference type="PANTHER" id="PTHR14885">
    <property type="entry name" value="CILIA- AND FLAGELLA-ASSOCIATED PROTEIN 43-RELATED"/>
    <property type="match status" value="1"/>
</dbReference>
<evidence type="ECO:0000256" key="3">
    <source>
        <dbReference type="ARBA" id="ARBA00022574"/>
    </source>
</evidence>
<evidence type="ECO:0000313" key="11">
    <source>
        <dbReference type="Proteomes" id="UP000018050"/>
    </source>
</evidence>
<reference evidence="10" key="2">
    <citation type="submission" date="2013-10" db="EMBL/GenBank/DDBJ databases">
        <authorList>
            <person name="Aslett M."/>
        </authorList>
    </citation>
    <scope>NUCLEOTIDE SEQUENCE</scope>
    <source>
        <strain evidence="10">Houghton</strain>
    </source>
</reference>
<feature type="compositionally biased region" description="Acidic residues" evidence="9">
    <location>
        <begin position="644"/>
        <end position="669"/>
    </location>
</feature>
<accession>U6GK60</accession>
<sequence>MRKSNLVQCPVGTTHIGGQDLARQQVLIVDSTTLACVTNTQVLLYTVHNFPPLCGGDTSPPPEGRCLENPYLLHSSNDFEDDGGVSAVAVDNDHELIAVCGRSIGKPASIYVYSTRTLERVRQCKAFSERGFSVATFRGKFSSNGTEASTVKQHPTTTKRCGDTLPQDDGDSTPQNNVEQDVNHQMSAVESLSTDIATGEHAGGSATEEELYDPQQVPLLAVVGWEGEGGERASLSCCFLTLWNISTGRPFLRMKTPALQVISLEWSPFFAYQLTSSGSRHIRLWTAVQTFTGLKLKDGNIKAEVLQLQPSTISSYRRSLSVARDQIENLQTLRAPSGTGRIRSNPRGSVRSGRRGSSILHLEATHGQELQGESAQPNKLPVVCHRGTINSVFRDPRNDSHVVSAGDDGQMKWWAADEVLEAVSYMTEESIVAISVTKVFTMPEEMPIKRVLPHRRWPNEIRCISLMPQARQNSCPLFLFGSSDGVVRLSSASRNGAHLLMAIKTHACAVAHLAVDPAGQHLAVLGDDGLLLLLKLAQCHRRETQLTANDDVENVGDSQYAQSRWQAEPLGFIKTPEPLTRLMWEHPVHLLGLARDAAIFVLTGLEQLSTLPRRNGTNDTANMGLVDGAKALGAEQKVPTGDVAADEPGSEDMSSDYTGDDGSQEEECDPADRDAGSGSPLPQSESALSAAEDPLDLTQVLFFRVPTAMLRSMIPDGKDRREHEDLNESDSEADAASDHDTASSVGFHEAQPRVASSNGSLIEQSAAADETRRVLAAAMKQQQRRRAAAAAAAAAAARLTAVTIVELERCTDTTGLLRWGTFCSEIPNTGLSHENDEGARVLGGSFLLFSGTSTLRNGIWCTPLESLSMAGTSGPSVATPATSITARPLLSLFTALQQFYSEKSENASSEIAGPHVTQLVFVPKQHLLLSGTSDGRVLMFPADTPNACAVARVFDSHVGSLTSLIIRPTGDTNRWALVAAAQSGAWWRWEFEYDIILSRCKEAQDAEGGVETNPPARDEEDRIEAQRARRCGPTQPAEKHQQQQQFLRRLLMLEATSYDDQLTNEVTMDPNGLTPKKAKEPKIPCPRPVPIDKILQVVSNASETIDTSSLAAAVNILHTAAEADAVKDILHPEEPTITDLITRLKALPGVNTQEMMMELTLRGDLLKTDEAEAAKSLEIVDRHIQDAGERHQAFIDTLARLFGGALEAVTVAGILDDICVCSFPTAQTPLDIHRLQTEGQAQCTTSGAAEMQAILEAARENELRHLLLPEQPIASNTPSAAPSTDARRERTLQMAALLKAQPREDSTNAQDEHRIADTIKKLNACSLTPSGTVSEASITMASRKKKQMLELAEWASAKANSFNRKVHVLAQMRKELLRASDCILQELSEALQSAELQDCNEFNQVQLLAQVVERATVEEHSNGSLWSISKEQLVDSLEKRLKELNNTGALFETDAAKAEIEEVKTALAEARRQPGEFVVSFEHLRPAAYTPSTEELGTMLERQANAAGSLGGRINTFTDGCTRATSKNDQTFKERLVVVIDGLRRCEMCQSCTVQKALNLQECSKIYQHYYVDNSINSGSLSRSGKSWAALQGVEIQLQANRSIDMIKHAISTFDQELRDLLKERTAVHQQLLLARLKQLKNLRVPLTMLDSRHLRQSLLSVYVVQHVRPASYMANADEADDAEQLQANSGGVEEDICPLGCDMAVYEALLEFRDQKTANDATLTVHQRDLDELKREYTKVQGIQKQHASRYKSVEAAIHKFLRELQGTFDELETVVPLRASQVPADTLTIKCLSSVEETWQLPTKLDSAIIFSNEGFAALRQRVAELQHETILVTDDLKQLKRLLASAQRENKQSSQRLANLRATFKAVELVRFGASLTLEQVEAAAIAAGHEDSQRHSEPTRPAFERDMEMVAAKQAFGSEAAVSDIMWLQNTSDDGTFARMRLDELARLKDMLKRSEGEIQRLQALAAPCSEEMGRIDMALQQQVEDSSSFVLPLNRRFPVKAAEEVMTSVLQSRLRGEVYSADQASQLAKNLGASLRDALVALSRPRFRIGVTVDLGEDCGQGIRVGSRCFWDSKTDSVARAVYRSSSLFCVATAYAVYQY</sequence>
<protein>
    <submittedName>
        <fullName evidence="10">WD domain-containing protein, putative</fullName>
    </submittedName>
</protein>
<feature type="region of interest" description="Disordered" evidence="9">
    <location>
        <begin position="632"/>
        <end position="692"/>
    </location>
</feature>
<feature type="compositionally biased region" description="Low complexity" evidence="9">
    <location>
        <begin position="343"/>
        <end position="356"/>
    </location>
</feature>
<keyword evidence="3" id="KW-0853">WD repeat</keyword>
<keyword evidence="4" id="KW-0677">Repeat</keyword>
<dbReference type="GeneID" id="25268368"/>
<proteinExistence type="predicted"/>
<name>U6GK60_EIMAC</name>
<feature type="coiled-coil region" evidence="8">
    <location>
        <begin position="1427"/>
        <end position="1473"/>
    </location>
</feature>
<keyword evidence="11" id="KW-1185">Reference proteome</keyword>
<evidence type="ECO:0000256" key="1">
    <source>
        <dbReference type="ARBA" id="ARBA00004430"/>
    </source>
</evidence>
<evidence type="ECO:0000256" key="5">
    <source>
        <dbReference type="ARBA" id="ARBA00023054"/>
    </source>
</evidence>
<comment type="subcellular location">
    <subcellularLocation>
        <location evidence="1">Cytoplasm</location>
        <location evidence="1">Cytoskeleton</location>
        <location evidence="1">Cilium axoneme</location>
    </subcellularLocation>
</comment>
<dbReference type="InterPro" id="IPR038586">
    <property type="entry name" value="Tctex-1-like_sf"/>
</dbReference>
<keyword evidence="7" id="KW-0966">Cell projection</keyword>